<proteinExistence type="predicted"/>
<comment type="caution">
    <text evidence="2">The sequence shown here is derived from an EMBL/GenBank/DDBJ whole genome shotgun (WGS) entry which is preliminary data.</text>
</comment>
<feature type="transmembrane region" description="Helical" evidence="1">
    <location>
        <begin position="24"/>
        <end position="43"/>
    </location>
</feature>
<name>A0ABT5VYX2_9BACT</name>
<accession>A0ABT5VYX2</accession>
<keyword evidence="1" id="KW-1133">Transmembrane helix</keyword>
<evidence type="ECO:0000256" key="1">
    <source>
        <dbReference type="SAM" id="Phobius"/>
    </source>
</evidence>
<dbReference type="Proteomes" id="UP001528920">
    <property type="component" value="Unassembled WGS sequence"/>
</dbReference>
<sequence>MKSNIELIENPLSKIILTSPQASIFCRIILQFFTVFFFVLPILSTVGAMLLIGELSFGFVIFYIMFGLSGYYFLRLFLWNKHGKELIYLEKEKIIYEADYKFFKDNKTEIDTKTLAVEIKQHNVSNEIFGTLLLKDEDQFIDTIVQIPLLEIESLKIKIEELYNLPA</sequence>
<reference evidence="2 3" key="1">
    <citation type="submission" date="2022-01" db="EMBL/GenBank/DDBJ databases">
        <title>Labilibaculum sp. nov, a marine bacterium isolated from Antarctica.</title>
        <authorList>
            <person name="Dai W."/>
        </authorList>
    </citation>
    <scope>NUCLEOTIDE SEQUENCE [LARGE SCALE GENOMIC DNA]</scope>
    <source>
        <strain evidence="2 3">DW002</strain>
    </source>
</reference>
<evidence type="ECO:0000313" key="3">
    <source>
        <dbReference type="Proteomes" id="UP001528920"/>
    </source>
</evidence>
<keyword evidence="3" id="KW-1185">Reference proteome</keyword>
<evidence type="ECO:0008006" key="4">
    <source>
        <dbReference type="Google" id="ProtNLM"/>
    </source>
</evidence>
<organism evidence="2 3">
    <name type="scientific">Paralabilibaculum antarcticum</name>
    <dbReference type="NCBI Taxonomy" id="2912572"/>
    <lineage>
        <taxon>Bacteria</taxon>
        <taxon>Pseudomonadati</taxon>
        <taxon>Bacteroidota</taxon>
        <taxon>Bacteroidia</taxon>
        <taxon>Marinilabiliales</taxon>
        <taxon>Marinifilaceae</taxon>
        <taxon>Paralabilibaculum</taxon>
    </lineage>
</organism>
<protein>
    <recommendedName>
        <fullName evidence="4">YcxB-like protein domain-containing protein</fullName>
    </recommendedName>
</protein>
<dbReference type="EMBL" id="JAKJSC010000007">
    <property type="protein sequence ID" value="MDE5420012.1"/>
    <property type="molecule type" value="Genomic_DNA"/>
</dbReference>
<keyword evidence="1" id="KW-0472">Membrane</keyword>
<dbReference type="RefSeq" id="WP_275111344.1">
    <property type="nucleotide sequence ID" value="NZ_JAKJSC010000007.1"/>
</dbReference>
<keyword evidence="1" id="KW-0812">Transmembrane</keyword>
<gene>
    <name evidence="2" type="ORF">L3049_18640</name>
</gene>
<evidence type="ECO:0000313" key="2">
    <source>
        <dbReference type="EMBL" id="MDE5420012.1"/>
    </source>
</evidence>
<feature type="transmembrane region" description="Helical" evidence="1">
    <location>
        <begin position="55"/>
        <end position="74"/>
    </location>
</feature>